<protein>
    <submittedName>
        <fullName evidence="3">Oxidoreductase</fullName>
    </submittedName>
</protein>
<keyword evidence="1" id="KW-0560">Oxidoreductase</keyword>
<dbReference type="InterPro" id="IPR050268">
    <property type="entry name" value="NADH-dep_flavin_reductase"/>
</dbReference>
<dbReference type="PANTHER" id="PTHR30466:SF1">
    <property type="entry name" value="FMN REDUCTASE (NADH) RUTF"/>
    <property type="match status" value="1"/>
</dbReference>
<reference evidence="3 4" key="1">
    <citation type="submission" date="2017-07" db="EMBL/GenBank/DDBJ databases">
        <title>Amycolatopsis thailandensis Genome sequencing and assembly.</title>
        <authorList>
            <person name="Kaur N."/>
            <person name="Mayilraj S."/>
        </authorList>
    </citation>
    <scope>NUCLEOTIDE SEQUENCE [LARGE SCALE GENOMIC DNA]</scope>
    <source>
        <strain evidence="3 4">JCM 16380</strain>
    </source>
</reference>
<dbReference type="Gene3D" id="2.30.110.10">
    <property type="entry name" value="Electron Transport, Fmn-binding Protein, Chain A"/>
    <property type="match status" value="1"/>
</dbReference>
<dbReference type="PANTHER" id="PTHR30466">
    <property type="entry name" value="FLAVIN REDUCTASE"/>
    <property type="match status" value="1"/>
</dbReference>
<name>A0A229RR57_9PSEU</name>
<organism evidence="3 4">
    <name type="scientific">Amycolatopsis thailandensis</name>
    <dbReference type="NCBI Taxonomy" id="589330"/>
    <lineage>
        <taxon>Bacteria</taxon>
        <taxon>Bacillati</taxon>
        <taxon>Actinomycetota</taxon>
        <taxon>Actinomycetes</taxon>
        <taxon>Pseudonocardiales</taxon>
        <taxon>Pseudonocardiaceae</taxon>
        <taxon>Amycolatopsis</taxon>
    </lineage>
</organism>
<evidence type="ECO:0000313" key="3">
    <source>
        <dbReference type="EMBL" id="OXM49133.1"/>
    </source>
</evidence>
<evidence type="ECO:0000259" key="2">
    <source>
        <dbReference type="SMART" id="SM00903"/>
    </source>
</evidence>
<dbReference type="SUPFAM" id="SSF50475">
    <property type="entry name" value="FMN-binding split barrel"/>
    <property type="match status" value="1"/>
</dbReference>
<keyword evidence="4" id="KW-1185">Reference proteome</keyword>
<proteinExistence type="predicted"/>
<sequence>MKQAIRGLRDCLAQFATGVTVVTVRHEGAVHGATVNAFASISLDPPLVMVSLDRRSRLCARLAGAAFEINILSTWQQGIARHFAGAGTDPAPEIRWDVFPHSVRLAGCAAYLSCAPWASYDGGDHVIYLGQVRNFEIRGGPPLVFHRGGFHELRRTATEALAPTTDGTGILR</sequence>
<accession>A0A229RR57</accession>
<dbReference type="Pfam" id="PF01613">
    <property type="entry name" value="Flavin_Reduct"/>
    <property type="match status" value="1"/>
</dbReference>
<dbReference type="SMART" id="SM00903">
    <property type="entry name" value="Flavin_Reduct"/>
    <property type="match status" value="1"/>
</dbReference>
<dbReference type="InterPro" id="IPR012349">
    <property type="entry name" value="Split_barrel_FMN-bd"/>
</dbReference>
<evidence type="ECO:0000256" key="1">
    <source>
        <dbReference type="ARBA" id="ARBA00023002"/>
    </source>
</evidence>
<comment type="caution">
    <text evidence="3">The sequence shown here is derived from an EMBL/GenBank/DDBJ whole genome shotgun (WGS) entry which is preliminary data.</text>
</comment>
<dbReference type="GO" id="GO:0042602">
    <property type="term" value="F:riboflavin reductase (NADPH) activity"/>
    <property type="evidence" value="ECO:0007669"/>
    <property type="project" value="TreeGrafter"/>
</dbReference>
<evidence type="ECO:0000313" key="4">
    <source>
        <dbReference type="Proteomes" id="UP000215223"/>
    </source>
</evidence>
<dbReference type="Proteomes" id="UP000215223">
    <property type="component" value="Unassembled WGS sequence"/>
</dbReference>
<dbReference type="InterPro" id="IPR002563">
    <property type="entry name" value="Flavin_Rdtase-like_dom"/>
</dbReference>
<gene>
    <name evidence="3" type="ORF">CFP71_30735</name>
</gene>
<dbReference type="GO" id="GO:0010181">
    <property type="term" value="F:FMN binding"/>
    <property type="evidence" value="ECO:0007669"/>
    <property type="project" value="InterPro"/>
</dbReference>
<dbReference type="EMBL" id="NMQT01000115">
    <property type="protein sequence ID" value="OXM49133.1"/>
    <property type="molecule type" value="Genomic_DNA"/>
</dbReference>
<dbReference type="OrthoDB" id="9792858at2"/>
<feature type="domain" description="Flavin reductase like" evidence="2">
    <location>
        <begin position="12"/>
        <end position="152"/>
    </location>
</feature>
<dbReference type="RefSeq" id="WP_093937456.1">
    <property type="nucleotide sequence ID" value="NZ_NMQT01000115.1"/>
</dbReference>
<dbReference type="AlphaFoldDB" id="A0A229RR57"/>